<gene>
    <name evidence="2" type="ORF">B0J13DRAFT_648777</name>
</gene>
<feature type="transmembrane region" description="Helical" evidence="1">
    <location>
        <begin position="117"/>
        <end position="135"/>
    </location>
</feature>
<evidence type="ECO:0000313" key="3">
    <source>
        <dbReference type="Proteomes" id="UP000717696"/>
    </source>
</evidence>
<evidence type="ECO:0008006" key="4">
    <source>
        <dbReference type="Google" id="ProtNLM"/>
    </source>
</evidence>
<dbReference type="OrthoDB" id="193478at2759"/>
<dbReference type="InterPro" id="IPR018750">
    <property type="entry name" value="DUF2306_membrane"/>
</dbReference>
<feature type="transmembrane region" description="Helical" evidence="1">
    <location>
        <begin position="21"/>
        <end position="43"/>
    </location>
</feature>
<comment type="caution">
    <text evidence="2">The sequence shown here is derived from an EMBL/GenBank/DDBJ whole genome shotgun (WGS) entry which is preliminary data.</text>
</comment>
<dbReference type="Proteomes" id="UP000717696">
    <property type="component" value="Unassembled WGS sequence"/>
</dbReference>
<reference evidence="2" key="1">
    <citation type="journal article" date="2021" name="Nat. Commun.">
        <title>Genetic determinants of endophytism in the Arabidopsis root mycobiome.</title>
        <authorList>
            <person name="Mesny F."/>
            <person name="Miyauchi S."/>
            <person name="Thiergart T."/>
            <person name="Pickel B."/>
            <person name="Atanasova L."/>
            <person name="Karlsson M."/>
            <person name="Huettel B."/>
            <person name="Barry K.W."/>
            <person name="Haridas S."/>
            <person name="Chen C."/>
            <person name="Bauer D."/>
            <person name="Andreopoulos W."/>
            <person name="Pangilinan J."/>
            <person name="LaButti K."/>
            <person name="Riley R."/>
            <person name="Lipzen A."/>
            <person name="Clum A."/>
            <person name="Drula E."/>
            <person name="Henrissat B."/>
            <person name="Kohler A."/>
            <person name="Grigoriev I.V."/>
            <person name="Martin F.M."/>
            <person name="Hacquard S."/>
        </authorList>
    </citation>
    <scope>NUCLEOTIDE SEQUENCE</scope>
    <source>
        <strain evidence="2">MPI-CAGE-AT-0021</strain>
    </source>
</reference>
<keyword evidence="1" id="KW-1133">Transmembrane helix</keyword>
<proteinExistence type="predicted"/>
<feature type="transmembrane region" description="Helical" evidence="1">
    <location>
        <begin position="273"/>
        <end position="292"/>
    </location>
</feature>
<organism evidence="2 3">
    <name type="scientific">Dactylonectria estremocensis</name>
    <dbReference type="NCBI Taxonomy" id="1079267"/>
    <lineage>
        <taxon>Eukaryota</taxon>
        <taxon>Fungi</taxon>
        <taxon>Dikarya</taxon>
        <taxon>Ascomycota</taxon>
        <taxon>Pezizomycotina</taxon>
        <taxon>Sordariomycetes</taxon>
        <taxon>Hypocreomycetidae</taxon>
        <taxon>Hypocreales</taxon>
        <taxon>Nectriaceae</taxon>
        <taxon>Dactylonectria</taxon>
    </lineage>
</organism>
<feature type="transmembrane region" description="Helical" evidence="1">
    <location>
        <begin position="147"/>
        <end position="167"/>
    </location>
</feature>
<feature type="transmembrane region" description="Helical" evidence="1">
    <location>
        <begin position="179"/>
        <end position="202"/>
    </location>
</feature>
<keyword evidence="3" id="KW-1185">Reference proteome</keyword>
<keyword evidence="1" id="KW-0472">Membrane</keyword>
<name>A0A9P9IIZ3_9HYPO</name>
<dbReference type="AlphaFoldDB" id="A0A9P9IIZ3"/>
<feature type="transmembrane region" description="Helical" evidence="1">
    <location>
        <begin position="83"/>
        <end position="105"/>
    </location>
</feature>
<protein>
    <recommendedName>
        <fullName evidence="4">DUF2306 domain-containing protein</fullName>
    </recommendedName>
</protein>
<dbReference type="EMBL" id="JAGMUU010000027">
    <property type="protein sequence ID" value="KAH7121937.1"/>
    <property type="molecule type" value="Genomic_DNA"/>
</dbReference>
<evidence type="ECO:0000256" key="1">
    <source>
        <dbReference type="SAM" id="Phobius"/>
    </source>
</evidence>
<dbReference type="Pfam" id="PF10067">
    <property type="entry name" value="DUF2306"/>
    <property type="match status" value="1"/>
</dbReference>
<sequence>MDSLFSRLAAFLRRAYRPVGFSKGYTFALWFVLGGALMGFSLARLKYLDFRGALCPDPRPPGSGGAVPGECYYFEHAIGRAGIMMHLAGILPAAILVVFQFLPVIRHKLLLFHRINGYVVLLLSVVSIVGVFMIAKPTFGGTLDMQAATGTASLAFLGCQGLGYYYIKTLQIEQHRAWMLRGWVSVGFIITMRIIAVIMARITSATDTNYTVGSCAVVDYMYSHNRTIVESFYPSCVAFYTGEALDMRILIKGDVASDRPDQISAGLNASFGASAWLALAIHAIAAELYLRLTLAEAERLRRVSHQRQLEAGLKSTDSAELNAQRLRVARALFIC</sequence>
<keyword evidence="1" id="KW-0812">Transmembrane</keyword>
<evidence type="ECO:0000313" key="2">
    <source>
        <dbReference type="EMBL" id="KAH7121937.1"/>
    </source>
</evidence>
<accession>A0A9P9IIZ3</accession>